<dbReference type="PROSITE" id="PS00028">
    <property type="entry name" value="ZINC_FINGER_C2H2_1"/>
    <property type="match status" value="3"/>
</dbReference>
<feature type="domain" description="C2H2-type" evidence="10">
    <location>
        <begin position="59"/>
        <end position="86"/>
    </location>
</feature>
<name>A0A915LZM2_MELJA</name>
<keyword evidence="6" id="KW-0238">DNA-binding</keyword>
<dbReference type="Pfam" id="PF00096">
    <property type="entry name" value="zf-C2H2"/>
    <property type="match status" value="3"/>
</dbReference>
<dbReference type="InterPro" id="IPR013087">
    <property type="entry name" value="Znf_C2H2_type"/>
</dbReference>
<keyword evidence="4 9" id="KW-0863">Zinc-finger</keyword>
<protein>
    <submittedName>
        <fullName evidence="12">C2H2-type domain-containing protein</fullName>
    </submittedName>
</protein>
<keyword evidence="2" id="KW-0479">Metal-binding</keyword>
<evidence type="ECO:0000256" key="9">
    <source>
        <dbReference type="PROSITE-ProRule" id="PRU00042"/>
    </source>
</evidence>
<evidence type="ECO:0000259" key="10">
    <source>
        <dbReference type="PROSITE" id="PS50157"/>
    </source>
</evidence>
<dbReference type="Proteomes" id="UP000887561">
    <property type="component" value="Unplaced"/>
</dbReference>
<feature type="domain" description="C2H2-type" evidence="10">
    <location>
        <begin position="31"/>
        <end position="58"/>
    </location>
</feature>
<dbReference type="FunFam" id="3.30.160.60:FF:001465">
    <property type="entry name" value="Zinc finger protein 560"/>
    <property type="match status" value="1"/>
</dbReference>
<evidence type="ECO:0000256" key="1">
    <source>
        <dbReference type="ARBA" id="ARBA00004123"/>
    </source>
</evidence>
<keyword evidence="5" id="KW-0862">Zinc</keyword>
<dbReference type="SUPFAM" id="SSF57667">
    <property type="entry name" value="beta-beta-alpha zinc fingers"/>
    <property type="match status" value="3"/>
</dbReference>
<evidence type="ECO:0000256" key="2">
    <source>
        <dbReference type="ARBA" id="ARBA00022723"/>
    </source>
</evidence>
<dbReference type="InterPro" id="IPR050527">
    <property type="entry name" value="Snail/Krueppel_Znf"/>
</dbReference>
<dbReference type="SMART" id="SM00355">
    <property type="entry name" value="ZnF_C2H2"/>
    <property type="match status" value="4"/>
</dbReference>
<comment type="subcellular location">
    <subcellularLocation>
        <location evidence="1">Nucleus</location>
    </subcellularLocation>
</comment>
<keyword evidence="3" id="KW-0677">Repeat</keyword>
<evidence type="ECO:0000256" key="6">
    <source>
        <dbReference type="ARBA" id="ARBA00023125"/>
    </source>
</evidence>
<evidence type="ECO:0000256" key="7">
    <source>
        <dbReference type="ARBA" id="ARBA00023242"/>
    </source>
</evidence>
<dbReference type="InterPro" id="IPR036236">
    <property type="entry name" value="Znf_C2H2_sf"/>
</dbReference>
<dbReference type="PROSITE" id="PS50157">
    <property type="entry name" value="ZINC_FINGER_C2H2_2"/>
    <property type="match status" value="3"/>
</dbReference>
<dbReference type="GO" id="GO:0008270">
    <property type="term" value="F:zinc ion binding"/>
    <property type="evidence" value="ECO:0007669"/>
    <property type="project" value="UniProtKB-KW"/>
</dbReference>
<organism evidence="11 12">
    <name type="scientific">Meloidogyne javanica</name>
    <name type="common">Root-knot nematode worm</name>
    <dbReference type="NCBI Taxonomy" id="6303"/>
    <lineage>
        <taxon>Eukaryota</taxon>
        <taxon>Metazoa</taxon>
        <taxon>Ecdysozoa</taxon>
        <taxon>Nematoda</taxon>
        <taxon>Chromadorea</taxon>
        <taxon>Rhabditida</taxon>
        <taxon>Tylenchina</taxon>
        <taxon>Tylenchomorpha</taxon>
        <taxon>Tylenchoidea</taxon>
        <taxon>Meloidogynidae</taxon>
        <taxon>Meloidogyninae</taxon>
        <taxon>Meloidogyne</taxon>
        <taxon>Meloidogyne incognita group</taxon>
    </lineage>
</organism>
<evidence type="ECO:0000256" key="8">
    <source>
        <dbReference type="ARBA" id="ARBA00037948"/>
    </source>
</evidence>
<dbReference type="GO" id="GO:0005634">
    <property type="term" value="C:nucleus"/>
    <property type="evidence" value="ECO:0007669"/>
    <property type="project" value="UniProtKB-SubCell"/>
</dbReference>
<evidence type="ECO:0000256" key="4">
    <source>
        <dbReference type="ARBA" id="ARBA00022771"/>
    </source>
</evidence>
<dbReference type="PANTHER" id="PTHR24388:SF38">
    <property type="entry name" value="PROTEIN SNAIL"/>
    <property type="match status" value="1"/>
</dbReference>
<dbReference type="AlphaFoldDB" id="A0A915LZM2"/>
<reference evidence="12" key="1">
    <citation type="submission" date="2022-11" db="UniProtKB">
        <authorList>
            <consortium name="WormBaseParasite"/>
        </authorList>
    </citation>
    <scope>IDENTIFICATION</scope>
</reference>
<keyword evidence="11" id="KW-1185">Reference proteome</keyword>
<evidence type="ECO:0000313" key="12">
    <source>
        <dbReference type="WBParaSite" id="scaffold2217_cov212.g4468"/>
    </source>
</evidence>
<dbReference type="Gene3D" id="3.30.160.60">
    <property type="entry name" value="Classic Zinc Finger"/>
    <property type="match status" value="3"/>
</dbReference>
<evidence type="ECO:0000256" key="5">
    <source>
        <dbReference type="ARBA" id="ARBA00022833"/>
    </source>
</evidence>
<dbReference type="WBParaSite" id="scaffold2217_cov212.g4468">
    <property type="protein sequence ID" value="scaffold2217_cov212.g4468"/>
    <property type="gene ID" value="scaffold2217_cov212.g4468"/>
</dbReference>
<keyword evidence="7" id="KW-0539">Nucleus</keyword>
<accession>A0A915LZM2</accession>
<comment type="similarity">
    <text evidence="8">Belongs to the snail C2H2-type zinc-finger protein family.</text>
</comment>
<dbReference type="GO" id="GO:0000981">
    <property type="term" value="F:DNA-binding transcription factor activity, RNA polymerase II-specific"/>
    <property type="evidence" value="ECO:0007669"/>
    <property type="project" value="TreeGrafter"/>
</dbReference>
<dbReference type="PANTHER" id="PTHR24388">
    <property type="entry name" value="ZINC FINGER PROTEIN"/>
    <property type="match status" value="1"/>
</dbReference>
<proteinExistence type="inferred from homology"/>
<dbReference type="GO" id="GO:0000978">
    <property type="term" value="F:RNA polymerase II cis-regulatory region sequence-specific DNA binding"/>
    <property type="evidence" value="ECO:0007669"/>
    <property type="project" value="TreeGrafter"/>
</dbReference>
<sequence length="187" mass="20928">MFAQNACPYCEKPYVSMPAFAMHILTHQAKHKCPKCGKLFSRPWLLKGHLRSHTGQKPFGCGNCGKAFSDRSNLRAHLNTHNAEKRWNCAHCGRGFVLKSYLNKHLEQQHGDSNLVNNEEEEKNRPKYCGDFLFSAVEECRKCPLNKGVEPFVVTIVDVKQLLRSHNSCGCEGGGGKPPNWAATSGE</sequence>
<evidence type="ECO:0000256" key="3">
    <source>
        <dbReference type="ARBA" id="ARBA00022737"/>
    </source>
</evidence>
<feature type="domain" description="C2H2-type" evidence="10">
    <location>
        <begin position="87"/>
        <end position="115"/>
    </location>
</feature>
<dbReference type="GO" id="GO:0000122">
    <property type="term" value="P:negative regulation of transcription by RNA polymerase II"/>
    <property type="evidence" value="ECO:0007669"/>
    <property type="project" value="UniProtKB-ARBA"/>
</dbReference>
<evidence type="ECO:0000313" key="11">
    <source>
        <dbReference type="Proteomes" id="UP000887561"/>
    </source>
</evidence>
<dbReference type="FunFam" id="3.30.160.60:FF:000043">
    <property type="entry name" value="Scratch family zinc finger 2"/>
    <property type="match status" value="1"/>
</dbReference>